<dbReference type="InterPro" id="IPR050327">
    <property type="entry name" value="Proton-linked_MCT"/>
</dbReference>
<gene>
    <name evidence="11" type="ORF">ACET3X_004894</name>
</gene>
<dbReference type="CDD" id="cd17352">
    <property type="entry name" value="MFS_MCT_SLC16"/>
    <property type="match status" value="1"/>
</dbReference>
<feature type="transmembrane region" description="Helical" evidence="9">
    <location>
        <begin position="418"/>
        <end position="437"/>
    </location>
</feature>
<comment type="subcellular location">
    <subcellularLocation>
        <location evidence="1">Membrane</location>
        <topology evidence="1">Multi-pass membrane protein</topology>
    </subcellularLocation>
</comment>
<evidence type="ECO:0000256" key="1">
    <source>
        <dbReference type="ARBA" id="ARBA00004141"/>
    </source>
</evidence>
<feature type="transmembrane region" description="Helical" evidence="9">
    <location>
        <begin position="59"/>
        <end position="79"/>
    </location>
</feature>
<evidence type="ECO:0000256" key="7">
    <source>
        <dbReference type="ARBA" id="ARBA00023242"/>
    </source>
</evidence>
<feature type="transmembrane region" description="Helical" evidence="9">
    <location>
        <begin position="99"/>
        <end position="122"/>
    </location>
</feature>
<keyword evidence="5 9" id="KW-1133">Transmembrane helix</keyword>
<evidence type="ECO:0000313" key="12">
    <source>
        <dbReference type="Proteomes" id="UP001578633"/>
    </source>
</evidence>
<evidence type="ECO:0000313" key="11">
    <source>
        <dbReference type="EMBL" id="KAL1796354.1"/>
    </source>
</evidence>
<dbReference type="EMBL" id="JBHGVX010000004">
    <property type="protein sequence ID" value="KAL1796354.1"/>
    <property type="molecule type" value="Genomic_DNA"/>
</dbReference>
<dbReference type="PANTHER" id="PTHR11360">
    <property type="entry name" value="MONOCARBOXYLATE TRANSPORTER"/>
    <property type="match status" value="1"/>
</dbReference>
<comment type="similarity">
    <text evidence="2">Belongs to the major facilitator superfamily. Monocarboxylate porter (TC 2.A.1.13) family.</text>
</comment>
<sequence length="1033" mass="114543">MSQTTSSVASIHEDKARLPHTDAEQPPVSLDEKQPDTTEPPAATSPFHPSQFPDGGRDAYLCLLGGFCCLFCSFGWLNAVGVFQSYYQRNQLSDYSPSTIAWIASLEIFVMFAPGPIVGFIYDNYGPRYILLFGTFFHVFGLMMTSLCTEYWQFVLAQGICSPLGLNCIFQAGTSTIPTWFLKKRGLAYGVMAAGSGLGGIIFPIMATHLIPQIGYGWTMRALAFLILGMMGIAFVTVKSRLPPRPRTFELWVFLEPFNDTRFILLTIASFMFFMGMFIPINFIEVEALSDGMSTRLAGYLLAILNAASIFGRIIPGALADKVGKFNMQSLWCLIAGILVLALALPASGNAAYITFAALYGFASGAFVSLLPAQIAHISKVDQIGIRVGVVFACISFAGLAGNPIAGAIVDRENGKYWGLNVFSGVMLMAGSSIYVVTRMYIADWKVFAIGAILKEKDADANQTLFDKSFSYGRSKGPGRDGANGSTPLVGCYSNAARIVETQYLQSILPAKDTLLLIVDYYAEYMLYWIGGIYHAPSFRRKLLAAYSQSSELDLQNLDWKWTALLFAILSSGMIGSAEGVSASWGFSLDDKVQQARLWGAASISCLNLGNYTLQYSIHSVQTIYIMHSYEHLVGSTNQWIALRSVGVIIAKGLGLHKLGPHPDDERITELTPDQKEAFIEREIGRRVWYGVVSQEWLCCISQAAYTLTLQWRHFTSARPRELDEETMTPLSNAATPAITTVGRYFFDHAAVLLDVHNTMVELLDKDDATKYAAILKYDGEMRAACTEKVPECLSPRTPHDPNWPQWVTWARRTHQASTNHKIIMIHQHFLSKSFKDPRYTYSRWACISAAKNIVNLYYARDANEPQWWVEQAIIVTAGICLILELFHRAEGDGEAQEYQLYVKKAIRFLQIFYTSSVAVHGVRLLMSLLQEYEKLREASSAKTTPPVATSASQPCSSVSESIEEISIQDATRATYAFPSVPDIQISLDDAFNFDIDTLGFDDIMDYIPSVDASQDNNVFHSGMLSANGWPTW</sequence>
<evidence type="ECO:0000256" key="8">
    <source>
        <dbReference type="SAM" id="MobiDB-lite"/>
    </source>
</evidence>
<dbReference type="Pfam" id="PF07690">
    <property type="entry name" value="MFS_1"/>
    <property type="match status" value="1"/>
</dbReference>
<dbReference type="PROSITE" id="PS50850">
    <property type="entry name" value="MFS"/>
    <property type="match status" value="1"/>
</dbReference>
<keyword evidence="7" id="KW-0539">Nucleus</keyword>
<evidence type="ECO:0000256" key="3">
    <source>
        <dbReference type="ARBA" id="ARBA00022448"/>
    </source>
</evidence>
<feature type="transmembrane region" description="Helical" evidence="9">
    <location>
        <begin position="296"/>
        <end position="314"/>
    </location>
</feature>
<keyword evidence="4 9" id="KW-0812">Transmembrane</keyword>
<dbReference type="InterPro" id="IPR036259">
    <property type="entry name" value="MFS_trans_sf"/>
</dbReference>
<dbReference type="SUPFAM" id="SSF103473">
    <property type="entry name" value="MFS general substrate transporter"/>
    <property type="match status" value="1"/>
</dbReference>
<evidence type="ECO:0000256" key="5">
    <source>
        <dbReference type="ARBA" id="ARBA00022989"/>
    </source>
</evidence>
<feature type="transmembrane region" description="Helical" evidence="9">
    <location>
        <begin position="326"/>
        <end position="345"/>
    </location>
</feature>
<evidence type="ECO:0000256" key="9">
    <source>
        <dbReference type="SAM" id="Phobius"/>
    </source>
</evidence>
<dbReference type="Gene3D" id="1.20.1250.20">
    <property type="entry name" value="MFS general substrate transporter like domains"/>
    <property type="match status" value="2"/>
</dbReference>
<feature type="transmembrane region" description="Helical" evidence="9">
    <location>
        <begin position="351"/>
        <end position="372"/>
    </location>
</feature>
<proteinExistence type="inferred from homology"/>
<protein>
    <recommendedName>
        <fullName evidence="10">Major facilitator superfamily (MFS) profile domain-containing protein</fullName>
    </recommendedName>
</protein>
<feature type="transmembrane region" description="Helical" evidence="9">
    <location>
        <begin position="223"/>
        <end position="242"/>
    </location>
</feature>
<accession>A0ABR3UL74</accession>
<feature type="domain" description="Major facilitator superfamily (MFS) profile" evidence="10">
    <location>
        <begin position="58"/>
        <end position="442"/>
    </location>
</feature>
<feature type="transmembrane region" description="Helical" evidence="9">
    <location>
        <begin position="129"/>
        <end position="152"/>
    </location>
</feature>
<evidence type="ECO:0000259" key="10">
    <source>
        <dbReference type="PROSITE" id="PS50850"/>
    </source>
</evidence>
<keyword evidence="12" id="KW-1185">Reference proteome</keyword>
<feature type="transmembrane region" description="Helical" evidence="9">
    <location>
        <begin position="189"/>
        <end position="211"/>
    </location>
</feature>
<dbReference type="InterPro" id="IPR020846">
    <property type="entry name" value="MFS_dom"/>
</dbReference>
<keyword evidence="6 9" id="KW-0472">Membrane</keyword>
<evidence type="ECO:0000256" key="4">
    <source>
        <dbReference type="ARBA" id="ARBA00022692"/>
    </source>
</evidence>
<dbReference type="CDD" id="cd12148">
    <property type="entry name" value="fungal_TF_MHR"/>
    <property type="match status" value="1"/>
</dbReference>
<organism evidence="11 12">
    <name type="scientific">Alternaria dauci</name>
    <dbReference type="NCBI Taxonomy" id="48095"/>
    <lineage>
        <taxon>Eukaryota</taxon>
        <taxon>Fungi</taxon>
        <taxon>Dikarya</taxon>
        <taxon>Ascomycota</taxon>
        <taxon>Pezizomycotina</taxon>
        <taxon>Dothideomycetes</taxon>
        <taxon>Pleosporomycetidae</taxon>
        <taxon>Pleosporales</taxon>
        <taxon>Pleosporineae</taxon>
        <taxon>Pleosporaceae</taxon>
        <taxon>Alternaria</taxon>
        <taxon>Alternaria sect. Porri</taxon>
    </lineage>
</organism>
<dbReference type="InterPro" id="IPR007219">
    <property type="entry name" value="XnlR_reg_dom"/>
</dbReference>
<dbReference type="Proteomes" id="UP001578633">
    <property type="component" value="Chromosome 4"/>
</dbReference>
<dbReference type="InterPro" id="IPR011701">
    <property type="entry name" value="MFS"/>
</dbReference>
<feature type="region of interest" description="Disordered" evidence="8">
    <location>
        <begin position="1"/>
        <end position="51"/>
    </location>
</feature>
<feature type="compositionally biased region" description="Basic and acidic residues" evidence="8">
    <location>
        <begin position="11"/>
        <end position="23"/>
    </location>
</feature>
<evidence type="ECO:0000256" key="6">
    <source>
        <dbReference type="ARBA" id="ARBA00023136"/>
    </source>
</evidence>
<name>A0ABR3UL74_9PLEO</name>
<dbReference type="PANTHER" id="PTHR11360:SF224">
    <property type="entry name" value="MAJOR FACILITATOR SUPERFAMILY (MFS) PROFILE DOMAIN-CONTAINING PROTEIN-RELATED"/>
    <property type="match status" value="1"/>
</dbReference>
<comment type="caution">
    <text evidence="11">The sequence shown here is derived from an EMBL/GenBank/DDBJ whole genome shotgun (WGS) entry which is preliminary data.</text>
</comment>
<dbReference type="Pfam" id="PF04082">
    <property type="entry name" value="Fungal_trans"/>
    <property type="match status" value="1"/>
</dbReference>
<feature type="transmembrane region" description="Helical" evidence="9">
    <location>
        <begin position="384"/>
        <end position="406"/>
    </location>
</feature>
<reference evidence="11 12" key="1">
    <citation type="submission" date="2024-09" db="EMBL/GenBank/DDBJ databases">
        <title>T2T genomes of carrot and Alternaria dauci and their utility for understanding host-pathogen interaction during carrot leaf blight disease.</title>
        <authorList>
            <person name="Liu W."/>
            <person name="Xu S."/>
            <person name="Ou C."/>
            <person name="Liu X."/>
            <person name="Zhuang F."/>
            <person name="Deng X.W."/>
        </authorList>
    </citation>
    <scope>NUCLEOTIDE SEQUENCE [LARGE SCALE GENOMIC DNA]</scope>
    <source>
        <strain evidence="11 12">A2016</strain>
    </source>
</reference>
<feature type="transmembrane region" description="Helical" evidence="9">
    <location>
        <begin position="263"/>
        <end position="284"/>
    </location>
</feature>
<dbReference type="GeneID" id="96085216"/>
<keyword evidence="3" id="KW-0813">Transport</keyword>
<evidence type="ECO:0000256" key="2">
    <source>
        <dbReference type="ARBA" id="ARBA00006727"/>
    </source>
</evidence>
<dbReference type="RefSeq" id="XP_069306938.1">
    <property type="nucleotide sequence ID" value="XM_069451039.1"/>
</dbReference>